<dbReference type="InterPro" id="IPR051172">
    <property type="entry name" value="Chlamydia_OmcB"/>
</dbReference>
<evidence type="ECO:0000313" key="4">
    <source>
        <dbReference type="Proteomes" id="UP000713904"/>
    </source>
</evidence>
<proteinExistence type="predicted"/>
<feature type="region of interest" description="Disordered" evidence="1">
    <location>
        <begin position="85"/>
        <end position="119"/>
    </location>
</feature>
<reference evidence="3 4" key="1">
    <citation type="submission" date="2020-05" db="EMBL/GenBank/DDBJ databases">
        <title>Draft genome of xy-202 and genomic insight in genome of the genus Peptostreptococcus.</title>
        <authorList>
            <person name="Zhang Z."/>
        </authorList>
    </citation>
    <scope>NUCLEOTIDE SEQUENCE [LARGE SCALE GENOMIC DNA]</scope>
    <source>
        <strain evidence="3 4">DSM 27025</strain>
    </source>
</reference>
<dbReference type="NCBIfam" id="TIGR01451">
    <property type="entry name" value="B_ant_repeat"/>
    <property type="match status" value="2"/>
</dbReference>
<accession>A0ABR6TNB0</accession>
<evidence type="ECO:0000256" key="1">
    <source>
        <dbReference type="SAM" id="MobiDB-lite"/>
    </source>
</evidence>
<evidence type="ECO:0000259" key="2">
    <source>
        <dbReference type="Pfam" id="PF01345"/>
    </source>
</evidence>
<organism evidence="3 4">
    <name type="scientific">Peptostreptococcus canis</name>
    <dbReference type="NCBI Taxonomy" id="1159213"/>
    <lineage>
        <taxon>Bacteria</taxon>
        <taxon>Bacillati</taxon>
        <taxon>Bacillota</taxon>
        <taxon>Clostridia</taxon>
        <taxon>Peptostreptococcales</taxon>
        <taxon>Peptostreptococcaceae</taxon>
        <taxon>Peptostreptococcus</taxon>
    </lineage>
</organism>
<evidence type="ECO:0000313" key="3">
    <source>
        <dbReference type="EMBL" id="MBC2576889.1"/>
    </source>
</evidence>
<gene>
    <name evidence="3" type="ORF">HLB29_09580</name>
</gene>
<dbReference type="PANTHER" id="PTHR34819:SF3">
    <property type="entry name" value="CELL SURFACE PROTEIN"/>
    <property type="match status" value="1"/>
</dbReference>
<feature type="domain" description="DUF11" evidence="2">
    <location>
        <begin position="5"/>
        <end position="104"/>
    </location>
</feature>
<feature type="compositionally biased region" description="Low complexity" evidence="1">
    <location>
        <begin position="92"/>
        <end position="107"/>
    </location>
</feature>
<dbReference type="Pfam" id="PF01345">
    <property type="entry name" value="DUF11"/>
    <property type="match status" value="1"/>
</dbReference>
<feature type="non-terminal residue" evidence="3">
    <location>
        <position position="1"/>
    </location>
</feature>
<dbReference type="Gene3D" id="2.60.40.740">
    <property type="match status" value="2"/>
</dbReference>
<dbReference type="RefSeq" id="WP_185624902.1">
    <property type="nucleotide sequence ID" value="NZ_JABGBW010000030.1"/>
</dbReference>
<comment type="caution">
    <text evidence="3">The sequence shown here is derived from an EMBL/GenBank/DDBJ whole genome shotgun (WGS) entry which is preliminary data.</text>
</comment>
<dbReference type="InterPro" id="IPR047589">
    <property type="entry name" value="DUF11_rpt"/>
</dbReference>
<dbReference type="EMBL" id="JABGBW010000030">
    <property type="protein sequence ID" value="MBC2576889.1"/>
    <property type="molecule type" value="Genomic_DNA"/>
</dbReference>
<dbReference type="Proteomes" id="UP000713904">
    <property type="component" value="Unassembled WGS sequence"/>
</dbReference>
<keyword evidence="4" id="KW-1185">Reference proteome</keyword>
<protein>
    <submittedName>
        <fullName evidence="3">DUF11 domain-containing protein</fullName>
    </submittedName>
</protein>
<name>A0ABR6TNB0_9FIRM</name>
<feature type="non-terminal residue" evidence="3">
    <location>
        <position position="193"/>
    </location>
</feature>
<dbReference type="InterPro" id="IPR001434">
    <property type="entry name" value="OmcB-like_DUF11"/>
</dbReference>
<sequence length="193" mass="20824">SINGKVVSPGEKLTYKVTYKNTTGKSQDVVITDKVPTNTTFISADNDGKNVNGTVTWESKTVANNETYEVTFTVQVKADNKTKVDNTAEVQTGKTGPKVKTNTTTNPPETPPTDPKKDVFTPGDLKQSINGKVVSPGEKLTYKVTYKNTTGKSQDVVITDKVPTNTTFISADNDGKNVNGTVTWESKTVANNE</sequence>
<dbReference type="PANTHER" id="PTHR34819">
    <property type="entry name" value="LARGE CYSTEINE-RICH PERIPLASMIC PROTEIN OMCB"/>
    <property type="match status" value="1"/>
</dbReference>